<accession>K0KQE6</accession>
<evidence type="ECO:0000256" key="9">
    <source>
        <dbReference type="SAM" id="Phobius"/>
    </source>
</evidence>
<dbReference type="PANTHER" id="PTHR12226:SF2">
    <property type="entry name" value="MANNOSE-P-DOLICHOL UTILIZATION DEFECT 1 PROTEIN"/>
    <property type="match status" value="1"/>
</dbReference>
<dbReference type="PIRSF" id="PIRSF023381">
    <property type="entry name" value="MannP-dilichol_defect-1p"/>
    <property type="match status" value="1"/>
</dbReference>
<evidence type="ECO:0000256" key="7">
    <source>
        <dbReference type="ARBA" id="ARBA00038475"/>
    </source>
</evidence>
<dbReference type="STRING" id="1206466.K0KQE6"/>
<dbReference type="SMART" id="SM00679">
    <property type="entry name" value="CTNS"/>
    <property type="match status" value="2"/>
</dbReference>
<dbReference type="PANTHER" id="PTHR12226">
    <property type="entry name" value="MANNOSE-P-DOLICHOL UTILIZATION DEFECT 1 LEC35 -RELATED"/>
    <property type="match status" value="1"/>
</dbReference>
<dbReference type="HOGENOM" id="CLU_053568_0_0_1"/>
<keyword evidence="2" id="KW-0813">Transport</keyword>
<comment type="similarity">
    <text evidence="7 8">Belongs to the MPDU1 (TC 2.A.43.3) family.</text>
</comment>
<evidence type="ECO:0000256" key="5">
    <source>
        <dbReference type="ARBA" id="ARBA00022989"/>
    </source>
</evidence>
<dbReference type="Pfam" id="PF04193">
    <property type="entry name" value="PQ-loop"/>
    <property type="match status" value="2"/>
</dbReference>
<feature type="transmembrane region" description="Helical" evidence="9">
    <location>
        <begin position="129"/>
        <end position="150"/>
    </location>
</feature>
<evidence type="ECO:0000256" key="3">
    <source>
        <dbReference type="ARBA" id="ARBA00022692"/>
    </source>
</evidence>
<dbReference type="Proteomes" id="UP000009328">
    <property type="component" value="Unassembled WGS sequence"/>
</dbReference>
<dbReference type="Gene3D" id="1.20.1280.290">
    <property type="match status" value="2"/>
</dbReference>
<dbReference type="AlphaFoldDB" id="K0KQE6"/>
<evidence type="ECO:0000256" key="2">
    <source>
        <dbReference type="ARBA" id="ARBA00022448"/>
    </source>
</evidence>
<keyword evidence="3 8" id="KW-0812">Transmembrane</keyword>
<comment type="caution">
    <text evidence="10">The sequence shown here is derived from an EMBL/GenBank/DDBJ whole genome shotgun (WGS) entry which is preliminary data.</text>
</comment>
<sequence length="281" mass="30593">MSDKVEAIIKSLEPVLSPVLAVLRPYTGQLPPQIIQYGRELYTRPVFDTIILKLDLFSPSAAPLLTKFIATSLGYAIVGSSGIIKLPQILSIISNASTTGLSFVSILLETISQLITLSYNFRQNNEFTTFGESAFLSFQNIIILLLILYYSGLTKYINGFIGLLSLTFYSLFANPNIGQPGVLSNDNVQNLIKLALPLTLLSKLPQILNNIKNKSTGQLSPVSVGAGFVGAIIRVFTTLSAGIQDHLILLGFGASLVLNAILFIQILVYKKKPISQEKKTN</sequence>
<keyword evidence="5 8" id="KW-1133">Transmembrane helix</keyword>
<gene>
    <name evidence="10" type="ORF">BN7_3935</name>
</gene>
<evidence type="ECO:0000313" key="11">
    <source>
        <dbReference type="Proteomes" id="UP000009328"/>
    </source>
</evidence>
<keyword evidence="6 8" id="KW-0472">Membrane</keyword>
<dbReference type="EMBL" id="CAIF01000123">
    <property type="protein sequence ID" value="CCH44372.1"/>
    <property type="molecule type" value="Genomic_DNA"/>
</dbReference>
<feature type="transmembrane region" description="Helical" evidence="9">
    <location>
        <begin position="156"/>
        <end position="173"/>
    </location>
</feature>
<proteinExistence type="inferred from homology"/>
<organism evidence="10 11">
    <name type="scientific">Wickerhamomyces ciferrii (strain ATCC 14091 / BCRC 22168 / CBS 111 / JCM 3599 / NBRC 0793 / NRRL Y-1031 F-60-10)</name>
    <name type="common">Yeast</name>
    <name type="synonym">Pichia ciferrii</name>
    <dbReference type="NCBI Taxonomy" id="1206466"/>
    <lineage>
        <taxon>Eukaryota</taxon>
        <taxon>Fungi</taxon>
        <taxon>Dikarya</taxon>
        <taxon>Ascomycota</taxon>
        <taxon>Saccharomycotina</taxon>
        <taxon>Saccharomycetes</taxon>
        <taxon>Phaffomycetales</taxon>
        <taxon>Wickerhamomycetaceae</taxon>
        <taxon>Wickerhamomyces</taxon>
    </lineage>
</organism>
<protein>
    <recommendedName>
        <fullName evidence="8">Mannose-P-dolichol utilization defect 1 protein homolog</fullName>
    </recommendedName>
</protein>
<comment type="subcellular location">
    <subcellularLocation>
        <location evidence="1 8">Membrane</location>
        <topology evidence="1 8">Multi-pass membrane protein</topology>
    </subcellularLocation>
</comment>
<name>K0KQE6_WICCF</name>
<feature type="transmembrane region" description="Helical" evidence="9">
    <location>
        <begin position="64"/>
        <end position="83"/>
    </location>
</feature>
<evidence type="ECO:0000256" key="6">
    <source>
        <dbReference type="ARBA" id="ARBA00023136"/>
    </source>
</evidence>
<evidence type="ECO:0000313" key="10">
    <source>
        <dbReference type="EMBL" id="CCH44372.1"/>
    </source>
</evidence>
<dbReference type="GO" id="GO:0016020">
    <property type="term" value="C:membrane"/>
    <property type="evidence" value="ECO:0007669"/>
    <property type="project" value="UniProtKB-SubCell"/>
</dbReference>
<reference evidence="10 11" key="1">
    <citation type="journal article" date="2012" name="Eukaryot. Cell">
        <title>Draft genome sequence of Wickerhamomyces ciferrii NRRL Y-1031 F-60-10.</title>
        <authorList>
            <person name="Schneider J."/>
            <person name="Andrea H."/>
            <person name="Blom J."/>
            <person name="Jaenicke S."/>
            <person name="Ruckert C."/>
            <person name="Schorsch C."/>
            <person name="Szczepanowski R."/>
            <person name="Farwick M."/>
            <person name="Goesmann A."/>
            <person name="Puhler A."/>
            <person name="Schaffer S."/>
            <person name="Tauch A."/>
            <person name="Kohler T."/>
            <person name="Brinkrolf K."/>
        </authorList>
    </citation>
    <scope>NUCLEOTIDE SEQUENCE [LARGE SCALE GENOMIC DNA]</scope>
    <source>
        <strain evidence="11">ATCC 14091 / BCRC 22168 / CBS 111 / JCM 3599 / NBRC 0793 / NRRL Y-1031 F-60-10</strain>
    </source>
</reference>
<feature type="transmembrane region" description="Helical" evidence="9">
    <location>
        <begin position="89"/>
        <end position="108"/>
    </location>
</feature>
<evidence type="ECO:0000256" key="1">
    <source>
        <dbReference type="ARBA" id="ARBA00004141"/>
    </source>
</evidence>
<dbReference type="InParanoid" id="K0KQE6"/>
<dbReference type="InterPro" id="IPR006603">
    <property type="entry name" value="PQ-loop_rpt"/>
</dbReference>
<evidence type="ECO:0000256" key="4">
    <source>
        <dbReference type="ARBA" id="ARBA00022737"/>
    </source>
</evidence>
<dbReference type="eggNOG" id="KOG3211">
    <property type="taxonomic scope" value="Eukaryota"/>
</dbReference>
<feature type="transmembrane region" description="Helical" evidence="9">
    <location>
        <begin position="247"/>
        <end position="269"/>
    </location>
</feature>
<dbReference type="InterPro" id="IPR016817">
    <property type="entry name" value="MannP-dilichol_defect-1"/>
</dbReference>
<evidence type="ECO:0000256" key="8">
    <source>
        <dbReference type="PIRNR" id="PIRNR023381"/>
    </source>
</evidence>
<keyword evidence="4" id="KW-0677">Repeat</keyword>
<keyword evidence="11" id="KW-1185">Reference proteome</keyword>